<comment type="caution">
    <text evidence="1">The sequence shown here is derived from an EMBL/GenBank/DDBJ whole genome shotgun (WGS) entry which is preliminary data.</text>
</comment>
<evidence type="ECO:0000313" key="1">
    <source>
        <dbReference type="EMBL" id="KAA6340291.1"/>
    </source>
</evidence>
<protein>
    <submittedName>
        <fullName evidence="1">Uncharacterized protein</fullName>
    </submittedName>
</protein>
<dbReference type="Pfam" id="PF16407">
    <property type="entry name" value="PKD_2"/>
    <property type="match status" value="1"/>
</dbReference>
<name>A0A5J4S4Z9_9ZZZZ</name>
<reference evidence="1" key="1">
    <citation type="submission" date="2019-03" db="EMBL/GenBank/DDBJ databases">
        <title>Single cell metagenomics reveals metabolic interactions within the superorganism composed of flagellate Streblomastix strix and complex community of Bacteroidetes bacteria on its surface.</title>
        <authorList>
            <person name="Treitli S.C."/>
            <person name="Kolisko M."/>
            <person name="Husnik F."/>
            <person name="Keeling P."/>
            <person name="Hampl V."/>
        </authorList>
    </citation>
    <scope>NUCLEOTIDE SEQUENCE</scope>
    <source>
        <strain evidence="1">STM</strain>
    </source>
</reference>
<proteinExistence type="predicted"/>
<dbReference type="AlphaFoldDB" id="A0A5J4S4Z9"/>
<dbReference type="EMBL" id="SNRY01000471">
    <property type="protein sequence ID" value="KAA6340291.1"/>
    <property type="molecule type" value="Genomic_DNA"/>
</dbReference>
<accession>A0A5J4S4Z9</accession>
<sequence>MNKYSIFKSVFLVGNVFLCQSCYEDKGNYDYRDIDEIVFEAFQETYAVHVGDPVTIVPKFATPLPADADYSYEWVWMDAMYQDVYYNKYVWSDLKEWVDFSIGLPGGTYQFYYKVKDNKTGVEWISN</sequence>
<dbReference type="InterPro" id="IPR032183">
    <property type="entry name" value="PKD-like"/>
</dbReference>
<gene>
    <name evidence="1" type="ORF">EZS27_011841</name>
</gene>
<organism evidence="1">
    <name type="scientific">termite gut metagenome</name>
    <dbReference type="NCBI Taxonomy" id="433724"/>
    <lineage>
        <taxon>unclassified sequences</taxon>
        <taxon>metagenomes</taxon>
        <taxon>organismal metagenomes</taxon>
    </lineage>
</organism>